<dbReference type="SMART" id="SM00369">
    <property type="entry name" value="LRR_TYP"/>
    <property type="match status" value="5"/>
</dbReference>
<comment type="caution">
    <text evidence="3">The sequence shown here is derived from an EMBL/GenBank/DDBJ whole genome shotgun (WGS) entry which is preliminary data.</text>
</comment>
<organism evidence="3 4">
    <name type="scientific">Aureococcus anophagefferens</name>
    <name type="common">Harmful bloom alga</name>
    <dbReference type="NCBI Taxonomy" id="44056"/>
    <lineage>
        <taxon>Eukaryota</taxon>
        <taxon>Sar</taxon>
        <taxon>Stramenopiles</taxon>
        <taxon>Ochrophyta</taxon>
        <taxon>Pelagophyceae</taxon>
        <taxon>Pelagomonadales</taxon>
        <taxon>Pelagomonadaceae</taxon>
        <taxon>Aureococcus</taxon>
    </lineage>
</organism>
<dbReference type="Gene3D" id="3.80.10.10">
    <property type="entry name" value="Ribonuclease Inhibitor"/>
    <property type="match status" value="2"/>
</dbReference>
<reference evidence="3 4" key="1">
    <citation type="submission" date="2024-03" db="EMBL/GenBank/DDBJ databases">
        <title>Aureococcus anophagefferens CCMP1851 and Kratosvirus quantuckense: Draft genome of a second virus-susceptible host strain in the model system.</title>
        <authorList>
            <person name="Chase E."/>
            <person name="Truchon A.R."/>
            <person name="Schepens W."/>
            <person name="Wilhelm S.W."/>
        </authorList>
    </citation>
    <scope>NUCLEOTIDE SEQUENCE [LARGE SCALE GENOMIC DNA]</scope>
    <source>
        <strain evidence="3 4">CCMP1851</strain>
    </source>
</reference>
<sequence>MGSAVSSETAAKVDELQRAGKSNAEVFEELKAAGLVGGELLARSPDELAAEYAAGKRTELAPGEWKSADAIIDAVVAQKVDGTLDLGSMGRGADDEPPGLLRMNGIPPLSAVPEAAFACLLVTKLVLKGNQIAAIDGVEALAALEVLDASENQLRAFPGALPASLVELNLSENGIGEVPDCVGACAKLETLILFKNQLSKVSDEIGKCVALAEFNCFNNKLIKVPKALSECAALTHLNVGGNKIKTLPNTDKWTEMVEIKAHQNGIIMLPSVEKMNKLETLKLDMNRALNAAPELGGAGGTIKSLTLWETSNCNLTSLPDSLIHAHFLVTLNCSSNKLAELPALELPCLEILNVSSNALKELPVEIGLCSKLKTFFFSGNQIKEIPSEYGALVLSIQRFNCSAQKSGGEAVVFEMTNCLQSIKAACEKHDGRFII</sequence>
<dbReference type="InterPro" id="IPR001611">
    <property type="entry name" value="Leu-rich_rpt"/>
</dbReference>
<dbReference type="SMART" id="SM00364">
    <property type="entry name" value="LRR_BAC"/>
    <property type="match status" value="5"/>
</dbReference>
<keyword evidence="2" id="KW-0677">Repeat</keyword>
<proteinExistence type="predicted"/>
<evidence type="ECO:0000256" key="2">
    <source>
        <dbReference type="ARBA" id="ARBA00022737"/>
    </source>
</evidence>
<name>A0ABR1GG04_AURAN</name>
<dbReference type="PANTHER" id="PTHR48051">
    <property type="match status" value="1"/>
</dbReference>
<dbReference type="InterPro" id="IPR003591">
    <property type="entry name" value="Leu-rich_rpt_typical-subtyp"/>
</dbReference>
<dbReference type="EMBL" id="JBBJCI010000019">
    <property type="protein sequence ID" value="KAK7254746.1"/>
    <property type="molecule type" value="Genomic_DNA"/>
</dbReference>
<evidence type="ECO:0000256" key="1">
    <source>
        <dbReference type="ARBA" id="ARBA00022614"/>
    </source>
</evidence>
<dbReference type="PROSITE" id="PS51450">
    <property type="entry name" value="LRR"/>
    <property type="match status" value="2"/>
</dbReference>
<dbReference type="Proteomes" id="UP001363151">
    <property type="component" value="Unassembled WGS sequence"/>
</dbReference>
<protein>
    <submittedName>
        <fullName evidence="3">Uncharacterized protein</fullName>
    </submittedName>
</protein>
<dbReference type="SUPFAM" id="SSF52058">
    <property type="entry name" value="L domain-like"/>
    <property type="match status" value="1"/>
</dbReference>
<accession>A0ABR1GG04</accession>
<evidence type="ECO:0000313" key="4">
    <source>
        <dbReference type="Proteomes" id="UP001363151"/>
    </source>
</evidence>
<gene>
    <name evidence="3" type="ORF">SO694_00130042</name>
</gene>
<dbReference type="InterPro" id="IPR050216">
    <property type="entry name" value="LRR_domain-containing"/>
</dbReference>
<dbReference type="PANTHER" id="PTHR48051:SF1">
    <property type="entry name" value="RAS SUPPRESSOR PROTEIN 1"/>
    <property type="match status" value="1"/>
</dbReference>
<dbReference type="InterPro" id="IPR032675">
    <property type="entry name" value="LRR_dom_sf"/>
</dbReference>
<keyword evidence="4" id="KW-1185">Reference proteome</keyword>
<evidence type="ECO:0000313" key="3">
    <source>
        <dbReference type="EMBL" id="KAK7254746.1"/>
    </source>
</evidence>
<keyword evidence="1" id="KW-0433">Leucine-rich repeat</keyword>